<feature type="domain" description="HTH tetR-type" evidence="2">
    <location>
        <begin position="53"/>
        <end position="113"/>
    </location>
</feature>
<evidence type="ECO:0000259" key="2">
    <source>
        <dbReference type="PROSITE" id="PS50977"/>
    </source>
</evidence>
<dbReference type="GO" id="GO:0003700">
    <property type="term" value="F:DNA-binding transcription factor activity"/>
    <property type="evidence" value="ECO:0007669"/>
    <property type="project" value="TreeGrafter"/>
</dbReference>
<dbReference type="InterPro" id="IPR050109">
    <property type="entry name" value="HTH-type_TetR-like_transc_reg"/>
</dbReference>
<sequence>MNMCQFQDGYPTLPTMSVERVAEHEDPAAAANDAATDPVTGSVRRVPTQQRSRRRVEAILDAAERLVLADGVEALTTRAIAAEAGVPVASLYQYFGDKEAVLLALAGRDMEEMDAQVAEDLAGLEVLSISAIVRTVMGAFVTVYRRRPAFVEIYLRGRTNVAVARFGRAHNVRVADALRAFGLERGLCREDLTLDAATLAVEVGDRVFQLAYESDPDGDPALVEEGITMMTAYLERYATEDGLRGVPA</sequence>
<reference evidence="3" key="1">
    <citation type="submission" date="2020-05" db="EMBL/GenBank/DDBJ databases">
        <authorList>
            <person name="Chiriac C."/>
            <person name="Salcher M."/>
            <person name="Ghai R."/>
            <person name="Kavagutti S V."/>
        </authorList>
    </citation>
    <scope>NUCLEOTIDE SEQUENCE</scope>
</reference>
<protein>
    <submittedName>
        <fullName evidence="3">Unannotated protein</fullName>
    </submittedName>
</protein>
<dbReference type="Pfam" id="PF17918">
    <property type="entry name" value="TetR_C_15"/>
    <property type="match status" value="1"/>
</dbReference>
<dbReference type="Gene3D" id="1.10.357.10">
    <property type="entry name" value="Tetracycline Repressor, domain 2"/>
    <property type="match status" value="1"/>
</dbReference>
<keyword evidence="1" id="KW-0238">DNA-binding</keyword>
<gene>
    <name evidence="3" type="ORF">UFOPK2761_01431</name>
</gene>
<dbReference type="InterPro" id="IPR041669">
    <property type="entry name" value="TetR_C_15"/>
</dbReference>
<dbReference type="SUPFAM" id="SSF46689">
    <property type="entry name" value="Homeodomain-like"/>
    <property type="match status" value="1"/>
</dbReference>
<proteinExistence type="predicted"/>
<dbReference type="AlphaFoldDB" id="A0A6J6T660"/>
<dbReference type="PANTHER" id="PTHR30055:SF226">
    <property type="entry name" value="HTH-TYPE TRANSCRIPTIONAL REGULATOR PKSA"/>
    <property type="match status" value="1"/>
</dbReference>
<dbReference type="PANTHER" id="PTHR30055">
    <property type="entry name" value="HTH-TYPE TRANSCRIPTIONAL REGULATOR RUTR"/>
    <property type="match status" value="1"/>
</dbReference>
<dbReference type="Pfam" id="PF00440">
    <property type="entry name" value="TetR_N"/>
    <property type="match status" value="1"/>
</dbReference>
<dbReference type="PROSITE" id="PS50977">
    <property type="entry name" value="HTH_TETR_2"/>
    <property type="match status" value="1"/>
</dbReference>
<dbReference type="InterPro" id="IPR009057">
    <property type="entry name" value="Homeodomain-like_sf"/>
</dbReference>
<dbReference type="GO" id="GO:0000976">
    <property type="term" value="F:transcription cis-regulatory region binding"/>
    <property type="evidence" value="ECO:0007669"/>
    <property type="project" value="TreeGrafter"/>
</dbReference>
<dbReference type="PRINTS" id="PR00455">
    <property type="entry name" value="HTHTETR"/>
</dbReference>
<evidence type="ECO:0000313" key="3">
    <source>
        <dbReference type="EMBL" id="CAB4742732.1"/>
    </source>
</evidence>
<accession>A0A6J6T660</accession>
<name>A0A6J6T660_9ZZZZ</name>
<dbReference type="EMBL" id="CAEZYQ010000010">
    <property type="protein sequence ID" value="CAB4742732.1"/>
    <property type="molecule type" value="Genomic_DNA"/>
</dbReference>
<evidence type="ECO:0000256" key="1">
    <source>
        <dbReference type="ARBA" id="ARBA00023125"/>
    </source>
</evidence>
<dbReference type="InterPro" id="IPR001647">
    <property type="entry name" value="HTH_TetR"/>
</dbReference>
<organism evidence="3">
    <name type="scientific">freshwater metagenome</name>
    <dbReference type="NCBI Taxonomy" id="449393"/>
    <lineage>
        <taxon>unclassified sequences</taxon>
        <taxon>metagenomes</taxon>
        <taxon>ecological metagenomes</taxon>
    </lineage>
</organism>